<accession>A0A1U7H9P5</accession>
<proteinExistence type="predicted"/>
<organism evidence="1 2">
    <name type="scientific">Hydrococcus rivularis NIES-593</name>
    <dbReference type="NCBI Taxonomy" id="1921803"/>
    <lineage>
        <taxon>Bacteria</taxon>
        <taxon>Bacillati</taxon>
        <taxon>Cyanobacteriota</taxon>
        <taxon>Cyanophyceae</taxon>
        <taxon>Pleurocapsales</taxon>
        <taxon>Hydrococcaceae</taxon>
        <taxon>Hydrococcus</taxon>
    </lineage>
</organism>
<protein>
    <recommendedName>
        <fullName evidence="3">Peptidase S1</fullName>
    </recommendedName>
</protein>
<sequence length="282" mass="30457">MQVRWRSLGLSLFIGSLVVGLPGNTHNAELDLANQKVQSEQLRDRLSEEQLYREAQAITVRVLSSLSLVGSGTIVRAEGNTYFVLTNAHVLRAAPSPYQIQTPDGAIYEAAVITPASFQKNDLEVLQFSAAKPDYSAAKLGASATLTQGEEVFAAGFPFSLEKGTSVPAPSKNVSSPQYPTDSSFAFREGRVVLVLDKALEGGYQVGYTNEIERGMSGGPLLNRAGELVGVHGMQAYPLWEAPDYYEDGSAPPSPLQQTIARSNWAIPTERIVQPAATTQLW</sequence>
<dbReference type="SUPFAM" id="SSF50494">
    <property type="entry name" value="Trypsin-like serine proteases"/>
    <property type="match status" value="1"/>
</dbReference>
<dbReference type="AlphaFoldDB" id="A0A1U7H9P5"/>
<dbReference type="STRING" id="1921803.NIES593_19290"/>
<evidence type="ECO:0000313" key="1">
    <source>
        <dbReference type="EMBL" id="OKH20255.1"/>
    </source>
</evidence>
<dbReference type="PANTHER" id="PTHR22939:SF129">
    <property type="entry name" value="SERINE PROTEASE HTRA2, MITOCHONDRIAL"/>
    <property type="match status" value="1"/>
</dbReference>
<dbReference type="InterPro" id="IPR043504">
    <property type="entry name" value="Peptidase_S1_PA_chymotrypsin"/>
</dbReference>
<evidence type="ECO:0000313" key="2">
    <source>
        <dbReference type="Proteomes" id="UP000186868"/>
    </source>
</evidence>
<name>A0A1U7H9P5_9CYAN</name>
<dbReference type="EMBL" id="MRCB01000032">
    <property type="protein sequence ID" value="OKH20255.1"/>
    <property type="molecule type" value="Genomic_DNA"/>
</dbReference>
<comment type="caution">
    <text evidence="1">The sequence shown here is derived from an EMBL/GenBank/DDBJ whole genome shotgun (WGS) entry which is preliminary data.</text>
</comment>
<dbReference type="InterPro" id="IPR009003">
    <property type="entry name" value="Peptidase_S1_PA"/>
</dbReference>
<dbReference type="Pfam" id="PF13365">
    <property type="entry name" value="Trypsin_2"/>
    <property type="match status" value="1"/>
</dbReference>
<dbReference type="Gene3D" id="2.40.10.10">
    <property type="entry name" value="Trypsin-like serine proteases"/>
    <property type="match status" value="2"/>
</dbReference>
<gene>
    <name evidence="1" type="ORF">NIES593_19290</name>
</gene>
<keyword evidence="2" id="KW-1185">Reference proteome</keyword>
<dbReference type="Proteomes" id="UP000186868">
    <property type="component" value="Unassembled WGS sequence"/>
</dbReference>
<evidence type="ECO:0008006" key="3">
    <source>
        <dbReference type="Google" id="ProtNLM"/>
    </source>
</evidence>
<dbReference type="PANTHER" id="PTHR22939">
    <property type="entry name" value="SERINE PROTEASE FAMILY S1C HTRA-RELATED"/>
    <property type="match status" value="1"/>
</dbReference>
<reference evidence="1 2" key="1">
    <citation type="submission" date="2016-11" db="EMBL/GenBank/DDBJ databases">
        <title>Draft Genome Sequences of Nine Cyanobacterial Strains from Diverse Habitats.</title>
        <authorList>
            <person name="Zhu T."/>
            <person name="Hou S."/>
            <person name="Lu X."/>
            <person name="Hess W.R."/>
        </authorList>
    </citation>
    <scope>NUCLEOTIDE SEQUENCE [LARGE SCALE GENOMIC DNA]</scope>
    <source>
        <strain evidence="1 2">NIES-593</strain>
    </source>
</reference>